<dbReference type="Pfam" id="PF00120">
    <property type="entry name" value="Gln-synt_C"/>
    <property type="match status" value="1"/>
</dbReference>
<feature type="domain" description="GS catalytic" evidence="7">
    <location>
        <begin position="108"/>
        <end position="456"/>
    </location>
</feature>
<dbReference type="NCBIfam" id="TIGR03105">
    <property type="entry name" value="gln_synth_III"/>
    <property type="match status" value="1"/>
</dbReference>
<dbReference type="SMART" id="SM01230">
    <property type="entry name" value="Gln-synt_C"/>
    <property type="match status" value="1"/>
</dbReference>
<organism evidence="8">
    <name type="scientific">freshwater metagenome</name>
    <dbReference type="NCBI Taxonomy" id="449393"/>
    <lineage>
        <taxon>unclassified sequences</taxon>
        <taxon>metagenomes</taxon>
        <taxon>ecological metagenomes</taxon>
    </lineage>
</organism>
<sequence length="456" mass="50769">MSDKTPLDEDAVRKIVADEGIEFLFAQFVDMHGKPSAKLVPAHHLDDLLSDGAGFAGFAAGDIGQTPDSPDMIAMPDVSTFTRLPWLPNIGRFACNVTVEGEPWPFCPRTILQNQIARAAELGYELRIGAELEYFLLRRSADGGIELADPLDDLEQPCYDMRALTRNLPFVTEVANNITALGWDNYATDHEDANGQFEQNWDYADALTTCDRSIFFRYMVEAMAQERGLIATFMPKPFGHLTGNGCHFHMSLWNGDENVFHSDPADDPRGLGLSEIGYNFLGGLTANATGYIGITAPTVNSYKRLVVGEPTSGSTWAPAYVTYGYNNRSMMLRIPDEGRIEDRTVDGSCNPYLAATAVLAAGLDGIERGLDPGGPTTENMFKTTAAEREEMGIMTLPSNLLDATRELEKNDVMRKAFGSHDGRDYIDYFIERKRIEWTTFHEQISKYELDRYLQLF</sequence>
<dbReference type="AlphaFoldDB" id="A0A6J5ZX34"/>
<dbReference type="InterPro" id="IPR008147">
    <property type="entry name" value="Gln_synt_N"/>
</dbReference>
<dbReference type="PANTHER" id="PTHR43785">
    <property type="entry name" value="GAMMA-GLUTAMYLPUTRESCINE SYNTHETASE"/>
    <property type="match status" value="1"/>
</dbReference>
<dbReference type="InterPro" id="IPR008146">
    <property type="entry name" value="Gln_synth_cat_dom"/>
</dbReference>
<protein>
    <submittedName>
        <fullName evidence="8">Unannotated protein</fullName>
    </submittedName>
</protein>
<dbReference type="PROSITE" id="PS51986">
    <property type="entry name" value="GS_BETA_GRASP"/>
    <property type="match status" value="1"/>
</dbReference>
<dbReference type="InterPro" id="IPR014746">
    <property type="entry name" value="Gln_synth/guanido_kin_cat_dom"/>
</dbReference>
<keyword evidence="2" id="KW-0436">Ligase</keyword>
<dbReference type="InterPro" id="IPR027303">
    <property type="entry name" value="Gln_synth_gly_rich_site"/>
</dbReference>
<dbReference type="InterPro" id="IPR036651">
    <property type="entry name" value="Gln_synt_N_sf"/>
</dbReference>
<feature type="domain" description="GS beta-grasp" evidence="6">
    <location>
        <begin position="19"/>
        <end position="102"/>
    </location>
</feature>
<gene>
    <name evidence="8" type="ORF">UFOPK3522_01164</name>
</gene>
<dbReference type="PANTHER" id="PTHR43785:SF12">
    <property type="entry name" value="TYPE-1 GLUTAMINE SYNTHETASE 2"/>
    <property type="match status" value="1"/>
</dbReference>
<dbReference type="EMBL" id="CAESAO010000109">
    <property type="protein sequence ID" value="CAB4345759.1"/>
    <property type="molecule type" value="Genomic_DNA"/>
</dbReference>
<keyword evidence="4" id="KW-0067">ATP-binding</keyword>
<evidence type="ECO:0000256" key="2">
    <source>
        <dbReference type="ARBA" id="ARBA00022598"/>
    </source>
</evidence>
<reference evidence="8" key="1">
    <citation type="submission" date="2020-05" db="EMBL/GenBank/DDBJ databases">
        <authorList>
            <person name="Chiriac C."/>
            <person name="Salcher M."/>
            <person name="Ghai R."/>
            <person name="Kavagutti S V."/>
        </authorList>
    </citation>
    <scope>NUCLEOTIDE SEQUENCE</scope>
</reference>
<dbReference type="SUPFAM" id="SSF55931">
    <property type="entry name" value="Glutamine synthetase/guanido kinase"/>
    <property type="match status" value="1"/>
</dbReference>
<name>A0A6J5ZX34_9ZZZZ</name>
<dbReference type="Gene3D" id="3.30.590.10">
    <property type="entry name" value="Glutamine synthetase/guanido kinase, catalytic domain"/>
    <property type="match status" value="1"/>
</dbReference>
<evidence type="ECO:0000259" key="7">
    <source>
        <dbReference type="PROSITE" id="PS51987"/>
    </source>
</evidence>
<dbReference type="SUPFAM" id="SSF54368">
    <property type="entry name" value="Glutamine synthetase, N-terminal domain"/>
    <property type="match status" value="1"/>
</dbReference>
<evidence type="ECO:0000256" key="4">
    <source>
        <dbReference type="ARBA" id="ARBA00022840"/>
    </source>
</evidence>
<dbReference type="GO" id="GO:0005524">
    <property type="term" value="F:ATP binding"/>
    <property type="evidence" value="ECO:0007669"/>
    <property type="project" value="UniProtKB-KW"/>
</dbReference>
<evidence type="ECO:0000259" key="6">
    <source>
        <dbReference type="PROSITE" id="PS51986"/>
    </source>
</evidence>
<dbReference type="PROSITE" id="PS00181">
    <property type="entry name" value="GLNA_ATP"/>
    <property type="match status" value="1"/>
</dbReference>
<dbReference type="GO" id="GO:0004356">
    <property type="term" value="F:glutamine synthetase activity"/>
    <property type="evidence" value="ECO:0007669"/>
    <property type="project" value="InterPro"/>
</dbReference>
<dbReference type="Gene3D" id="3.10.20.70">
    <property type="entry name" value="Glutamine synthetase, N-terminal domain"/>
    <property type="match status" value="1"/>
</dbReference>
<evidence type="ECO:0000256" key="1">
    <source>
        <dbReference type="ARBA" id="ARBA00001946"/>
    </source>
</evidence>
<evidence type="ECO:0000313" key="8">
    <source>
        <dbReference type="EMBL" id="CAB4345759.1"/>
    </source>
</evidence>
<keyword evidence="5" id="KW-0460">Magnesium</keyword>
<accession>A0A6J5ZX34</accession>
<proteinExistence type="predicted"/>
<dbReference type="PROSITE" id="PS51987">
    <property type="entry name" value="GS_CATALYTIC"/>
    <property type="match status" value="1"/>
</dbReference>
<keyword evidence="3" id="KW-0547">Nucleotide-binding</keyword>
<dbReference type="GO" id="GO:0006542">
    <property type="term" value="P:glutamine biosynthetic process"/>
    <property type="evidence" value="ECO:0007669"/>
    <property type="project" value="InterPro"/>
</dbReference>
<dbReference type="InterPro" id="IPR017536">
    <property type="entry name" value="Glutamine_synthetase_typeIII"/>
</dbReference>
<evidence type="ECO:0000256" key="3">
    <source>
        <dbReference type="ARBA" id="ARBA00022741"/>
    </source>
</evidence>
<comment type="cofactor">
    <cofactor evidence="1">
        <name>Mg(2+)</name>
        <dbReference type="ChEBI" id="CHEBI:18420"/>
    </cofactor>
</comment>
<evidence type="ECO:0000256" key="5">
    <source>
        <dbReference type="ARBA" id="ARBA00022842"/>
    </source>
</evidence>